<evidence type="ECO:0000313" key="1">
    <source>
        <dbReference type="EMBL" id="KAK4344963.1"/>
    </source>
</evidence>
<keyword evidence="2" id="KW-1185">Reference proteome</keyword>
<dbReference type="PANTHER" id="PTHR48045:SF11">
    <property type="entry name" value="UDP-GLYCOSYLTRANSFERASE 72B1"/>
    <property type="match status" value="1"/>
</dbReference>
<accession>A0AAE1UU76</accession>
<dbReference type="Gene3D" id="3.40.50.2000">
    <property type="entry name" value="Glycogen Phosphorylase B"/>
    <property type="match status" value="3"/>
</dbReference>
<organism evidence="1 2">
    <name type="scientific">Anisodus tanguticus</name>
    <dbReference type="NCBI Taxonomy" id="243964"/>
    <lineage>
        <taxon>Eukaryota</taxon>
        <taxon>Viridiplantae</taxon>
        <taxon>Streptophyta</taxon>
        <taxon>Embryophyta</taxon>
        <taxon>Tracheophyta</taxon>
        <taxon>Spermatophyta</taxon>
        <taxon>Magnoliopsida</taxon>
        <taxon>eudicotyledons</taxon>
        <taxon>Gunneridae</taxon>
        <taxon>Pentapetalae</taxon>
        <taxon>asterids</taxon>
        <taxon>lamiids</taxon>
        <taxon>Solanales</taxon>
        <taxon>Solanaceae</taxon>
        <taxon>Solanoideae</taxon>
        <taxon>Hyoscyameae</taxon>
        <taxon>Anisodus</taxon>
    </lineage>
</organism>
<sequence>MPIHGKDLPDSVQDKKNEAYKSNLHHTKRYKMAEGIILNSFKDLKPGAIKAIHEKEPGNYKRKIYPVGPLILMDKISNNKADDESSQCLKWLDEQPCGSVLYISFGSGGTLSHEQLIELAIRVRNEWTKILVEQRTNVVMLSENIKVATRPKICDNGIIRRLEIAKVVEGLMEGEAGNGVRVRMKELKDAAAKVLNEDGSSTKALNELVSRWKKVSQD</sequence>
<dbReference type="AlphaFoldDB" id="A0AAE1UU76"/>
<evidence type="ECO:0000313" key="2">
    <source>
        <dbReference type="Proteomes" id="UP001291623"/>
    </source>
</evidence>
<reference evidence="1" key="1">
    <citation type="submission" date="2023-12" db="EMBL/GenBank/DDBJ databases">
        <title>Genome assembly of Anisodus tanguticus.</title>
        <authorList>
            <person name="Wang Y.-J."/>
        </authorList>
    </citation>
    <scope>NUCLEOTIDE SEQUENCE</scope>
    <source>
        <strain evidence="1">KB-2021</strain>
        <tissue evidence="1">Leaf</tissue>
    </source>
</reference>
<dbReference type="Proteomes" id="UP001291623">
    <property type="component" value="Unassembled WGS sequence"/>
</dbReference>
<comment type="caution">
    <text evidence="1">The sequence shown here is derived from an EMBL/GenBank/DDBJ whole genome shotgun (WGS) entry which is preliminary data.</text>
</comment>
<dbReference type="SUPFAM" id="SSF53756">
    <property type="entry name" value="UDP-Glycosyltransferase/glycogen phosphorylase"/>
    <property type="match status" value="1"/>
</dbReference>
<dbReference type="EMBL" id="JAVYJV010000019">
    <property type="protein sequence ID" value="KAK4344963.1"/>
    <property type="molecule type" value="Genomic_DNA"/>
</dbReference>
<dbReference type="PANTHER" id="PTHR48045">
    <property type="entry name" value="UDP-GLYCOSYLTRANSFERASE 72B1"/>
    <property type="match status" value="1"/>
</dbReference>
<proteinExistence type="predicted"/>
<protein>
    <submittedName>
        <fullName evidence="1">Uncharacterized protein</fullName>
    </submittedName>
</protein>
<name>A0AAE1UU76_9SOLA</name>
<gene>
    <name evidence="1" type="ORF">RND71_035139</name>
</gene>